<dbReference type="RefSeq" id="WP_176907172.1">
    <property type="nucleotide sequence ID" value="NZ_JABKAU010000006.1"/>
</dbReference>
<comment type="subcellular location">
    <subcellularLocation>
        <location evidence="1">Cell envelope</location>
    </subcellularLocation>
</comment>
<dbReference type="InterPro" id="IPR050553">
    <property type="entry name" value="Thioredoxin_ResA/DsbE_sf"/>
</dbReference>
<organism evidence="7 8">
    <name type="scientific">Hymenobacter lapidiphilus</name>
    <dbReference type="NCBI Taxonomy" id="2608003"/>
    <lineage>
        <taxon>Bacteria</taxon>
        <taxon>Pseudomonadati</taxon>
        <taxon>Bacteroidota</taxon>
        <taxon>Cytophagia</taxon>
        <taxon>Cytophagales</taxon>
        <taxon>Hymenobacteraceae</taxon>
        <taxon>Hymenobacter</taxon>
    </lineage>
</organism>
<evidence type="ECO:0000259" key="6">
    <source>
        <dbReference type="PROSITE" id="PS51352"/>
    </source>
</evidence>
<dbReference type="Pfam" id="PF00578">
    <property type="entry name" value="AhpC-TSA"/>
    <property type="match status" value="1"/>
</dbReference>
<dbReference type="InterPro" id="IPR025380">
    <property type="entry name" value="DUF4369"/>
</dbReference>
<reference evidence="7 8" key="1">
    <citation type="submission" date="2020-05" db="EMBL/GenBank/DDBJ databases">
        <title>Hymenobacter terrestris sp. nov. and Hymenobacter lapidiphilus sp. nov., isolated from regoliths in Antarctica.</title>
        <authorList>
            <person name="Sedlacek I."/>
            <person name="Pantucek R."/>
            <person name="Zeman M."/>
            <person name="Holochova P."/>
            <person name="Kralova S."/>
            <person name="Stankova E."/>
            <person name="Sedo O."/>
            <person name="Micenkova L."/>
            <person name="Svec P."/>
            <person name="Gupta V."/>
            <person name="Sood U."/>
            <person name="Korpole U.S."/>
            <person name="Lal R."/>
        </authorList>
    </citation>
    <scope>NUCLEOTIDE SEQUENCE [LARGE SCALE GENOMIC DNA]</scope>
    <source>
        <strain evidence="7 8">P5342</strain>
    </source>
</reference>
<feature type="signal peptide" evidence="5">
    <location>
        <begin position="1"/>
        <end position="20"/>
    </location>
</feature>
<dbReference type="AlphaFoldDB" id="A0A7Y7U575"/>
<gene>
    <name evidence="7" type="ORF">HW554_04375</name>
</gene>
<dbReference type="InterPro" id="IPR000866">
    <property type="entry name" value="AhpC/TSA"/>
</dbReference>
<dbReference type="GO" id="GO:0030313">
    <property type="term" value="C:cell envelope"/>
    <property type="evidence" value="ECO:0007669"/>
    <property type="project" value="UniProtKB-SubCell"/>
</dbReference>
<keyword evidence="8" id="KW-1185">Reference proteome</keyword>
<evidence type="ECO:0000256" key="2">
    <source>
        <dbReference type="ARBA" id="ARBA00022748"/>
    </source>
</evidence>
<dbReference type="PROSITE" id="PS00194">
    <property type="entry name" value="THIOREDOXIN_1"/>
    <property type="match status" value="1"/>
</dbReference>
<dbReference type="InterPro" id="IPR013766">
    <property type="entry name" value="Thioredoxin_domain"/>
</dbReference>
<evidence type="ECO:0000256" key="1">
    <source>
        <dbReference type="ARBA" id="ARBA00004196"/>
    </source>
</evidence>
<dbReference type="InterPro" id="IPR017937">
    <property type="entry name" value="Thioredoxin_CS"/>
</dbReference>
<dbReference type="GO" id="GO:0016209">
    <property type="term" value="F:antioxidant activity"/>
    <property type="evidence" value="ECO:0007669"/>
    <property type="project" value="InterPro"/>
</dbReference>
<sequence length="377" mass="41199">MKKTLLPLLLLAAAPLLGQAQAPAQFTIKGQLGKIAARSKVFLYDREKGYLDSAEVKNGAFVLKGTVAEPAQVTLQLLNNGNRYRLRTGQADNVVLYLEKGTINLQSPDSLGRATVTGTPLNNDYRQLQALTKPIQSQFEALYAAYRATPKEQRTPEFMQQSDEQNEALRQIISQQYAAFIGTHPSSVVSLDLVKEMGLPVPDYTKVAPLFALLAPAVQGSPAGQRYAAELAILKTVSVGAVAPDFTLPTPEGKAVALSSLRGQYVLIDFWANWCGPCREENPNVIKAYNTYKGRNFTVLGVSLDEAKARANWLKAIADDQLPWTQVANPRGGENEAVKRYHIQAIPQNFLIDPQGIIVATNLRGAELQTTLAQLLK</sequence>
<comment type="caution">
    <text evidence="7">The sequence shown here is derived from an EMBL/GenBank/DDBJ whole genome shotgun (WGS) entry which is preliminary data.</text>
</comment>
<dbReference type="PANTHER" id="PTHR42852">
    <property type="entry name" value="THIOL:DISULFIDE INTERCHANGE PROTEIN DSBE"/>
    <property type="match status" value="1"/>
</dbReference>
<dbReference type="GO" id="GO:0016491">
    <property type="term" value="F:oxidoreductase activity"/>
    <property type="evidence" value="ECO:0007669"/>
    <property type="project" value="InterPro"/>
</dbReference>
<keyword evidence="4" id="KW-0676">Redox-active center</keyword>
<feature type="chain" id="PRO_5031167015" evidence="5">
    <location>
        <begin position="21"/>
        <end position="377"/>
    </location>
</feature>
<dbReference type="EMBL" id="JABKAU010000006">
    <property type="protein sequence ID" value="NVO30434.1"/>
    <property type="molecule type" value="Genomic_DNA"/>
</dbReference>
<evidence type="ECO:0000256" key="4">
    <source>
        <dbReference type="ARBA" id="ARBA00023284"/>
    </source>
</evidence>
<dbReference type="InterPro" id="IPR036249">
    <property type="entry name" value="Thioredoxin-like_sf"/>
</dbReference>
<feature type="domain" description="Thioredoxin" evidence="6">
    <location>
        <begin position="237"/>
        <end position="377"/>
    </location>
</feature>
<dbReference type="PANTHER" id="PTHR42852:SF6">
    <property type="entry name" value="THIOL:DISULFIDE INTERCHANGE PROTEIN DSBE"/>
    <property type="match status" value="1"/>
</dbReference>
<dbReference type="GO" id="GO:0017004">
    <property type="term" value="P:cytochrome complex assembly"/>
    <property type="evidence" value="ECO:0007669"/>
    <property type="project" value="UniProtKB-KW"/>
</dbReference>
<accession>A0A7Y7U575</accession>
<evidence type="ECO:0000256" key="3">
    <source>
        <dbReference type="ARBA" id="ARBA00023157"/>
    </source>
</evidence>
<protein>
    <submittedName>
        <fullName evidence="7">AhpC/TSA family protein</fullName>
    </submittedName>
</protein>
<evidence type="ECO:0000313" key="8">
    <source>
        <dbReference type="Proteomes" id="UP000565521"/>
    </source>
</evidence>
<dbReference type="CDD" id="cd02966">
    <property type="entry name" value="TlpA_like_family"/>
    <property type="match status" value="1"/>
</dbReference>
<dbReference type="PROSITE" id="PS51352">
    <property type="entry name" value="THIOREDOXIN_2"/>
    <property type="match status" value="1"/>
</dbReference>
<keyword evidence="5" id="KW-0732">Signal</keyword>
<dbReference type="Gene3D" id="3.40.30.10">
    <property type="entry name" value="Glutaredoxin"/>
    <property type="match status" value="1"/>
</dbReference>
<dbReference type="SUPFAM" id="SSF52833">
    <property type="entry name" value="Thioredoxin-like"/>
    <property type="match status" value="1"/>
</dbReference>
<evidence type="ECO:0000256" key="5">
    <source>
        <dbReference type="SAM" id="SignalP"/>
    </source>
</evidence>
<proteinExistence type="predicted"/>
<dbReference type="Proteomes" id="UP000565521">
    <property type="component" value="Unassembled WGS sequence"/>
</dbReference>
<keyword evidence="3" id="KW-1015">Disulfide bond</keyword>
<keyword evidence="2" id="KW-0201">Cytochrome c-type biogenesis</keyword>
<evidence type="ECO:0000313" key="7">
    <source>
        <dbReference type="EMBL" id="NVO30434.1"/>
    </source>
</evidence>
<name>A0A7Y7U575_9BACT</name>
<dbReference type="Pfam" id="PF14289">
    <property type="entry name" value="DUF4369"/>
    <property type="match status" value="1"/>
</dbReference>